<feature type="compositionally biased region" description="Pro residues" evidence="2">
    <location>
        <begin position="307"/>
        <end position="319"/>
    </location>
</feature>
<dbReference type="Gene3D" id="1.10.287.1490">
    <property type="match status" value="1"/>
</dbReference>
<dbReference type="PANTHER" id="PTHR45615:SF80">
    <property type="entry name" value="GRIP DOMAIN-CONTAINING PROTEIN"/>
    <property type="match status" value="1"/>
</dbReference>
<comment type="caution">
    <text evidence="3">The sequence shown here is derived from an EMBL/GenBank/DDBJ whole genome shotgun (WGS) entry which is preliminary data.</text>
</comment>
<evidence type="ECO:0000256" key="2">
    <source>
        <dbReference type="SAM" id="MobiDB-lite"/>
    </source>
</evidence>
<dbReference type="AlphaFoldDB" id="A0A423VD10"/>
<dbReference type="PANTHER" id="PTHR45615">
    <property type="entry name" value="MYOSIN HEAVY CHAIN, NON-MUSCLE"/>
    <property type="match status" value="1"/>
</dbReference>
<sequence length="739" mass="81611">MVDDLPIAIRRTRRNSVASHANSGETHNTNTNTKQPLKPLKGPKSEPLLFTPSRGSKKRVRFSDPGKSTSTEQVEVDVDDDAKQDNLAASSSSSTGLTPHIRRTTLDPESANKRRRHSGSSSASGGGRSDAAFDSTIDTMHTGEVTFLPLRQVLDGRVKRRIRRNGLSEEINLISAEKKKKAQQTKEEIAALRAEVAARDAEIRRLSGATVVSEEDEASIDDLKRQVAQVRRSLKSPESSDGTEDTIEYDTSRDDWLKVSRDPFSGEHSDMDVDSDFDDSDFGDTTLAELACSTPSRRSSDIRNSFPTPPSTSPPPGPLTPSRRRHQVVSPTKHAIVQTSFTDGDKEELEEELASLHLEVAKLTNTLEGYEAMTTRLSEKLHPFAPKDGSAAALIMDTRSPTVRVEAQLNNLLQAFSDRTACLAGVFTSLDDLGFPGGDANEIITSLSSAFREARLELEYLTPGEITIPLTAAGSSVLDLLLTRLRELARRSLECEDAVDEYHALEVSLRRQLGARADAMDGMRTEMRNLQRQSRGKDARVRELEAGVERLKGSVKSYTRDVSELEGLVQRLEADLDTANKGLRRAEEDNQADLEEWTDALEGKDSTIAMLEEKLGLALEQTSELKDQLDSLQNQQRQMGASHEEELTSMTRRHGAALALRDERVEELRLEIDRVNEALRGAHETIQALRAENSSLSGRVDSEKAKAKAAIDTMRSELERVVRMGQDLVGTPKRTTRRG</sequence>
<name>A0A423VD10_9PEZI</name>
<evidence type="ECO:0000256" key="1">
    <source>
        <dbReference type="SAM" id="Coils"/>
    </source>
</evidence>
<feature type="region of interest" description="Disordered" evidence="2">
    <location>
        <begin position="290"/>
        <end position="332"/>
    </location>
</feature>
<feature type="region of interest" description="Disordered" evidence="2">
    <location>
        <begin position="1"/>
        <end position="134"/>
    </location>
</feature>
<feature type="coiled-coil region" evidence="1">
    <location>
        <begin position="541"/>
        <end position="706"/>
    </location>
</feature>
<gene>
    <name evidence="3" type="ORF">VMCG_10191</name>
</gene>
<proteinExistence type="predicted"/>
<keyword evidence="1" id="KW-0175">Coiled coil</keyword>
<evidence type="ECO:0000313" key="3">
    <source>
        <dbReference type="EMBL" id="ROV88857.1"/>
    </source>
</evidence>
<keyword evidence="4" id="KW-1185">Reference proteome</keyword>
<dbReference type="Proteomes" id="UP000283895">
    <property type="component" value="Unassembled WGS sequence"/>
</dbReference>
<accession>A0A423VD10</accession>
<feature type="compositionally biased region" description="Polar residues" evidence="2">
    <location>
        <begin position="293"/>
        <end position="306"/>
    </location>
</feature>
<dbReference type="STRING" id="356882.A0A423VD10"/>
<protein>
    <submittedName>
        <fullName evidence="3">Uncharacterized protein</fullName>
    </submittedName>
</protein>
<feature type="coiled-coil region" evidence="1">
    <location>
        <begin position="346"/>
        <end position="373"/>
    </location>
</feature>
<feature type="coiled-coil region" evidence="1">
    <location>
        <begin position="175"/>
        <end position="233"/>
    </location>
</feature>
<organism evidence="3 4">
    <name type="scientific">Cytospora schulzeri</name>
    <dbReference type="NCBI Taxonomy" id="448051"/>
    <lineage>
        <taxon>Eukaryota</taxon>
        <taxon>Fungi</taxon>
        <taxon>Dikarya</taxon>
        <taxon>Ascomycota</taxon>
        <taxon>Pezizomycotina</taxon>
        <taxon>Sordariomycetes</taxon>
        <taxon>Sordariomycetidae</taxon>
        <taxon>Diaporthales</taxon>
        <taxon>Cytosporaceae</taxon>
        <taxon>Cytospora</taxon>
    </lineage>
</organism>
<reference evidence="3 4" key="1">
    <citation type="submission" date="2015-09" db="EMBL/GenBank/DDBJ databases">
        <title>Host preference determinants of Valsa canker pathogens revealed by comparative genomics.</title>
        <authorList>
            <person name="Yin Z."/>
            <person name="Huang L."/>
        </authorList>
    </citation>
    <scope>NUCLEOTIDE SEQUENCE [LARGE SCALE GENOMIC DNA]</scope>
    <source>
        <strain evidence="3 4">03-1</strain>
    </source>
</reference>
<dbReference type="OrthoDB" id="3532430at2759"/>
<evidence type="ECO:0000313" key="4">
    <source>
        <dbReference type="Proteomes" id="UP000283895"/>
    </source>
</evidence>
<feature type="compositionally biased region" description="Polar residues" evidence="2">
    <location>
        <begin position="15"/>
        <end position="35"/>
    </location>
</feature>
<dbReference type="EMBL" id="LKEA01000075">
    <property type="protein sequence ID" value="ROV88857.1"/>
    <property type="molecule type" value="Genomic_DNA"/>
</dbReference>